<evidence type="ECO:0000256" key="5">
    <source>
        <dbReference type="ARBA" id="ARBA00022989"/>
    </source>
</evidence>
<dbReference type="InterPro" id="IPR031424">
    <property type="entry name" value="QVR-like"/>
</dbReference>
<evidence type="ECO:0000313" key="12">
    <source>
        <dbReference type="Proteomes" id="UP001458880"/>
    </source>
</evidence>
<evidence type="ECO:0000256" key="8">
    <source>
        <dbReference type="ARBA" id="ARBA00023288"/>
    </source>
</evidence>
<proteinExistence type="predicted"/>
<sequence length="166" mass="19094">MNHRELLRNAALILLCLTRTVYSIKCYKCKPVPETNYYNRSIIVNLCSQFDYSEKFIVDCPYSTLCMKKVYSVNLTGNSTNGTHRDCAYQKYEYQKYVNGKWELAVGINDEPLEEGCLMADGKGFKISTTSYCFCKSDLCNSALNIRMSILSTMSVIISLLYFFIY</sequence>
<evidence type="ECO:0000256" key="6">
    <source>
        <dbReference type="ARBA" id="ARBA00023136"/>
    </source>
</evidence>
<dbReference type="PANTHER" id="PTHR33562:SF29">
    <property type="entry name" value="PROTEIN SLEEPLESS"/>
    <property type="match status" value="1"/>
</dbReference>
<evidence type="ECO:0000313" key="11">
    <source>
        <dbReference type="EMBL" id="KAK9753207.1"/>
    </source>
</evidence>
<keyword evidence="7" id="KW-0325">Glycoprotein</keyword>
<dbReference type="EMBL" id="JASPKY010000015">
    <property type="protein sequence ID" value="KAK9753207.1"/>
    <property type="molecule type" value="Genomic_DNA"/>
</dbReference>
<feature type="chain" id="PRO_5043732702" description="Protein quiver" evidence="10">
    <location>
        <begin position="24"/>
        <end position="166"/>
    </location>
</feature>
<evidence type="ECO:0008006" key="13">
    <source>
        <dbReference type="Google" id="ProtNLM"/>
    </source>
</evidence>
<evidence type="ECO:0000256" key="9">
    <source>
        <dbReference type="SAM" id="Phobius"/>
    </source>
</evidence>
<keyword evidence="4 10" id="KW-0732">Signal</keyword>
<evidence type="ECO:0000256" key="4">
    <source>
        <dbReference type="ARBA" id="ARBA00022729"/>
    </source>
</evidence>
<dbReference type="GO" id="GO:0030431">
    <property type="term" value="P:sleep"/>
    <property type="evidence" value="ECO:0007669"/>
    <property type="project" value="InterPro"/>
</dbReference>
<keyword evidence="5 9" id="KW-1133">Transmembrane helix</keyword>
<feature type="transmembrane region" description="Helical" evidence="9">
    <location>
        <begin position="144"/>
        <end position="165"/>
    </location>
</feature>
<keyword evidence="8" id="KW-0449">Lipoprotein</keyword>
<feature type="signal peptide" evidence="10">
    <location>
        <begin position="1"/>
        <end position="23"/>
    </location>
</feature>
<dbReference type="Proteomes" id="UP001458880">
    <property type="component" value="Unassembled WGS sequence"/>
</dbReference>
<keyword evidence="3 9" id="KW-0812">Transmembrane</keyword>
<evidence type="ECO:0000256" key="2">
    <source>
        <dbReference type="ARBA" id="ARBA00022622"/>
    </source>
</evidence>
<evidence type="ECO:0000256" key="7">
    <source>
        <dbReference type="ARBA" id="ARBA00023180"/>
    </source>
</evidence>
<gene>
    <name evidence="11" type="ORF">QE152_g3598</name>
</gene>
<keyword evidence="2" id="KW-0336">GPI-anchor</keyword>
<evidence type="ECO:0000256" key="1">
    <source>
        <dbReference type="ARBA" id="ARBA00004589"/>
    </source>
</evidence>
<accession>A0AAW1N320</accession>
<keyword evidence="12" id="KW-1185">Reference proteome</keyword>
<dbReference type="PANTHER" id="PTHR33562">
    <property type="entry name" value="ATILLA, ISOFORM B-RELATED-RELATED"/>
    <property type="match status" value="1"/>
</dbReference>
<dbReference type="Pfam" id="PF17064">
    <property type="entry name" value="QVR"/>
    <property type="match status" value="1"/>
</dbReference>
<evidence type="ECO:0000256" key="10">
    <source>
        <dbReference type="SAM" id="SignalP"/>
    </source>
</evidence>
<keyword evidence="6 9" id="KW-0472">Membrane</keyword>
<dbReference type="AlphaFoldDB" id="A0AAW1N320"/>
<dbReference type="GO" id="GO:0098552">
    <property type="term" value="C:side of membrane"/>
    <property type="evidence" value="ECO:0007669"/>
    <property type="project" value="UniProtKB-KW"/>
</dbReference>
<dbReference type="GO" id="GO:0032222">
    <property type="term" value="P:regulation of synaptic transmission, cholinergic"/>
    <property type="evidence" value="ECO:0007669"/>
    <property type="project" value="InterPro"/>
</dbReference>
<dbReference type="InterPro" id="IPR050975">
    <property type="entry name" value="Sleep_regulator"/>
</dbReference>
<comment type="caution">
    <text evidence="11">The sequence shown here is derived from an EMBL/GenBank/DDBJ whole genome shotgun (WGS) entry which is preliminary data.</text>
</comment>
<organism evidence="11 12">
    <name type="scientific">Popillia japonica</name>
    <name type="common">Japanese beetle</name>
    <dbReference type="NCBI Taxonomy" id="7064"/>
    <lineage>
        <taxon>Eukaryota</taxon>
        <taxon>Metazoa</taxon>
        <taxon>Ecdysozoa</taxon>
        <taxon>Arthropoda</taxon>
        <taxon>Hexapoda</taxon>
        <taxon>Insecta</taxon>
        <taxon>Pterygota</taxon>
        <taxon>Neoptera</taxon>
        <taxon>Endopterygota</taxon>
        <taxon>Coleoptera</taxon>
        <taxon>Polyphaga</taxon>
        <taxon>Scarabaeiformia</taxon>
        <taxon>Scarabaeidae</taxon>
        <taxon>Rutelinae</taxon>
        <taxon>Popillia</taxon>
    </lineage>
</organism>
<reference evidence="11 12" key="1">
    <citation type="journal article" date="2024" name="BMC Genomics">
        <title>De novo assembly and annotation of Popillia japonica's genome with initial clues to its potential as an invasive pest.</title>
        <authorList>
            <person name="Cucini C."/>
            <person name="Boschi S."/>
            <person name="Funari R."/>
            <person name="Cardaioli E."/>
            <person name="Iannotti N."/>
            <person name="Marturano G."/>
            <person name="Paoli F."/>
            <person name="Bruttini M."/>
            <person name="Carapelli A."/>
            <person name="Frati F."/>
            <person name="Nardi F."/>
        </authorList>
    </citation>
    <scope>NUCLEOTIDE SEQUENCE [LARGE SCALE GENOMIC DNA]</scope>
    <source>
        <strain evidence="11">DMR45628</strain>
    </source>
</reference>
<protein>
    <recommendedName>
        <fullName evidence="13">Protein quiver</fullName>
    </recommendedName>
</protein>
<name>A0AAW1N320_POPJA</name>
<evidence type="ECO:0000256" key="3">
    <source>
        <dbReference type="ARBA" id="ARBA00022692"/>
    </source>
</evidence>
<comment type="subcellular location">
    <subcellularLocation>
        <location evidence="1">Membrane</location>
        <topology evidence="1">Lipid-anchor</topology>
        <topology evidence="1">GPI-anchor</topology>
    </subcellularLocation>
</comment>